<keyword evidence="4" id="KW-1185">Reference proteome</keyword>
<dbReference type="InterPro" id="IPR019617">
    <property type="entry name" value="DUF2489"/>
</dbReference>
<evidence type="ECO:0000313" key="3">
    <source>
        <dbReference type="EMBL" id="MFC5546837.1"/>
    </source>
</evidence>
<evidence type="ECO:0000259" key="2">
    <source>
        <dbReference type="Pfam" id="PF10675"/>
    </source>
</evidence>
<dbReference type="EMBL" id="JBHSNL010000006">
    <property type="protein sequence ID" value="MFC5546837.1"/>
    <property type="molecule type" value="Genomic_DNA"/>
</dbReference>
<organism evidence="3 4">
    <name type="scientific">Marinobacter koreensis</name>
    <dbReference type="NCBI Taxonomy" id="335974"/>
    <lineage>
        <taxon>Bacteria</taxon>
        <taxon>Pseudomonadati</taxon>
        <taxon>Pseudomonadota</taxon>
        <taxon>Gammaproteobacteria</taxon>
        <taxon>Pseudomonadales</taxon>
        <taxon>Marinobacteraceae</taxon>
        <taxon>Marinobacter</taxon>
    </lineage>
</organism>
<proteinExistence type="predicted"/>
<dbReference type="RefSeq" id="WP_248159326.1">
    <property type="nucleotide sequence ID" value="NZ_JAKZAJ010000004.1"/>
</dbReference>
<comment type="caution">
    <text evidence="3">The sequence shown here is derived from an EMBL/GenBank/DDBJ whole genome shotgun (WGS) entry which is preliminary data.</text>
</comment>
<evidence type="ECO:0000256" key="1">
    <source>
        <dbReference type="SAM" id="Phobius"/>
    </source>
</evidence>
<protein>
    <submittedName>
        <fullName evidence="3">DUF2489 domain-containing protein</fullName>
    </submittedName>
</protein>
<reference evidence="4" key="1">
    <citation type="journal article" date="2019" name="Int. J. Syst. Evol. Microbiol.">
        <title>The Global Catalogue of Microorganisms (GCM) 10K type strain sequencing project: providing services to taxonomists for standard genome sequencing and annotation.</title>
        <authorList>
            <consortium name="The Broad Institute Genomics Platform"/>
            <consortium name="The Broad Institute Genome Sequencing Center for Infectious Disease"/>
            <person name="Wu L."/>
            <person name="Ma J."/>
        </authorList>
    </citation>
    <scope>NUCLEOTIDE SEQUENCE [LARGE SCALE GENOMIC DNA]</scope>
    <source>
        <strain evidence="4">CGMCC 4.1799</strain>
    </source>
</reference>
<keyword evidence="1" id="KW-0472">Membrane</keyword>
<keyword evidence="1" id="KW-1133">Transmembrane helix</keyword>
<gene>
    <name evidence="3" type="ORF">ACFPQA_17355</name>
</gene>
<evidence type="ECO:0000313" key="4">
    <source>
        <dbReference type="Proteomes" id="UP001596055"/>
    </source>
</evidence>
<dbReference type="Proteomes" id="UP001596055">
    <property type="component" value="Unassembled WGS sequence"/>
</dbReference>
<keyword evidence="1" id="KW-0812">Transmembrane</keyword>
<accession>A0ABW0RPS4</accession>
<feature type="domain" description="DUF2489" evidence="2">
    <location>
        <begin position="17"/>
        <end position="146"/>
    </location>
</feature>
<feature type="transmembrane region" description="Helical" evidence="1">
    <location>
        <begin position="6"/>
        <end position="24"/>
    </location>
</feature>
<name>A0ABW0RPS4_9GAMM</name>
<sequence>MPPWLQWTLIIAGLVTIGCLALFIRKQWNTIDLHRRREEKASEFRRKRRQDMIDSIRVIALAVEEDQIEYSEACLRLKGLLDHVAPDLLEQSPFRIFQTVHEKLQHMPTHRARQATDSRFIEKLDKERFDVERAHTDEIRRAATAIRHHQFQETG</sequence>
<dbReference type="Pfam" id="PF10675">
    <property type="entry name" value="DUF2489"/>
    <property type="match status" value="1"/>
</dbReference>